<keyword evidence="3" id="KW-1185">Reference proteome</keyword>
<feature type="chain" id="PRO_5047425507" description="DUF2147 domain-containing protein" evidence="1">
    <location>
        <begin position="18"/>
        <end position="177"/>
    </location>
</feature>
<gene>
    <name evidence="2" type="ORF">F1735_28190</name>
</gene>
<evidence type="ECO:0000313" key="2">
    <source>
        <dbReference type="EMBL" id="NHZ66126.1"/>
    </source>
</evidence>
<accession>A0ABX0N0X4</accession>
<dbReference type="Proteomes" id="UP000610594">
    <property type="component" value="Unassembled WGS sequence"/>
</dbReference>
<sequence length="177" mass="19989">MKSVILAMGLLCSAAGAATDEMHWYKTELACADARITVRAFCQETYDPDAMLQRNGLCSRQTLHIERPGRRALKRNLLERQRDTGEVPLLLLSMSCVTAGDKIYLSGAMGNRGNCRECERSVLFGLDGRWKQDGRRWLVGAQEKRAILAHERKWDDSEQISIRNITRDAAYDTAVNQ</sequence>
<feature type="signal peptide" evidence="1">
    <location>
        <begin position="1"/>
        <end position="17"/>
    </location>
</feature>
<name>A0ABX0N0X4_9BURK</name>
<dbReference type="EMBL" id="WHJF01000114">
    <property type="protein sequence ID" value="NHZ66126.1"/>
    <property type="molecule type" value="Genomic_DNA"/>
</dbReference>
<evidence type="ECO:0000256" key="1">
    <source>
        <dbReference type="SAM" id="SignalP"/>
    </source>
</evidence>
<keyword evidence="1" id="KW-0732">Signal</keyword>
<comment type="caution">
    <text evidence="2">The sequence shown here is derived from an EMBL/GenBank/DDBJ whole genome shotgun (WGS) entry which is preliminary data.</text>
</comment>
<proteinExistence type="predicted"/>
<organism evidence="2 3">
    <name type="scientific">Massilia genomosp. 1</name>
    <dbReference type="NCBI Taxonomy" id="2609280"/>
    <lineage>
        <taxon>Bacteria</taxon>
        <taxon>Pseudomonadati</taxon>
        <taxon>Pseudomonadota</taxon>
        <taxon>Betaproteobacteria</taxon>
        <taxon>Burkholderiales</taxon>
        <taxon>Oxalobacteraceae</taxon>
        <taxon>Telluria group</taxon>
        <taxon>Massilia</taxon>
    </lineage>
</organism>
<reference evidence="2 3" key="1">
    <citation type="submission" date="2019-10" db="EMBL/GenBank/DDBJ databases">
        <title>Taxonomy of Antarctic Massilia spp.: description of Massilia rubra sp. nov., Massilia aquatica sp. nov., Massilia mucilaginosa sp. nov., Massilia frigida sp. nov. isolated from streams, lakes and regoliths.</title>
        <authorList>
            <person name="Holochova P."/>
            <person name="Sedlacek I."/>
            <person name="Kralova S."/>
            <person name="Maslanova I."/>
            <person name="Busse H.-J."/>
            <person name="Stankova E."/>
            <person name="Vrbovska V."/>
            <person name="Kovarovic V."/>
            <person name="Bartak M."/>
            <person name="Svec P."/>
            <person name="Pantucek R."/>
        </authorList>
    </citation>
    <scope>NUCLEOTIDE SEQUENCE [LARGE SCALE GENOMIC DNA]</scope>
    <source>
        <strain evidence="2 3">CCM 8694</strain>
    </source>
</reference>
<dbReference type="RefSeq" id="WP_167240032.1">
    <property type="nucleotide sequence ID" value="NZ_WHJF01000114.1"/>
</dbReference>
<evidence type="ECO:0008006" key="4">
    <source>
        <dbReference type="Google" id="ProtNLM"/>
    </source>
</evidence>
<evidence type="ECO:0000313" key="3">
    <source>
        <dbReference type="Proteomes" id="UP000610594"/>
    </source>
</evidence>
<protein>
    <recommendedName>
        <fullName evidence="4">DUF2147 domain-containing protein</fullName>
    </recommendedName>
</protein>